<evidence type="ECO:0000256" key="5">
    <source>
        <dbReference type="ARBA" id="ARBA00022842"/>
    </source>
</evidence>
<proteinExistence type="inferred from homology"/>
<feature type="domain" description="Glycosyltransferase 2-like" evidence="6">
    <location>
        <begin position="36"/>
        <end position="158"/>
    </location>
</feature>
<evidence type="ECO:0000256" key="2">
    <source>
        <dbReference type="ARBA" id="ARBA00006739"/>
    </source>
</evidence>
<dbReference type="NCBIfam" id="NF010496">
    <property type="entry name" value="PRK13915.1"/>
    <property type="match status" value="1"/>
</dbReference>
<protein>
    <submittedName>
        <fullName evidence="7">Glucosyl-3-phosphoglycerate synthase</fullName>
        <ecNumber evidence="7">2.4.1.266</ecNumber>
    </submittedName>
</protein>
<comment type="caution">
    <text evidence="7">The sequence shown here is derived from an EMBL/GenBank/DDBJ whole genome shotgun (WGS) entry which is preliminary data.</text>
</comment>
<dbReference type="Pfam" id="PF00535">
    <property type="entry name" value="Glycos_transf_2"/>
    <property type="match status" value="1"/>
</dbReference>
<dbReference type="EMBL" id="DSVL01000310">
    <property type="protein sequence ID" value="HFH29850.1"/>
    <property type="molecule type" value="Genomic_DNA"/>
</dbReference>
<evidence type="ECO:0000256" key="1">
    <source>
        <dbReference type="ARBA" id="ARBA00001946"/>
    </source>
</evidence>
<organism evidence="7">
    <name type="scientific">Gracilinema caldarium</name>
    <dbReference type="NCBI Taxonomy" id="215591"/>
    <lineage>
        <taxon>Bacteria</taxon>
        <taxon>Pseudomonadati</taxon>
        <taxon>Spirochaetota</taxon>
        <taxon>Spirochaetia</taxon>
        <taxon>Spirochaetales</taxon>
        <taxon>Breznakiellaceae</taxon>
        <taxon>Gracilinema</taxon>
    </lineage>
</organism>
<dbReference type="PANTHER" id="PTHR48090:SF10">
    <property type="entry name" value="GLUCOSYL-3-PHOSPHOGLYCERATE SYNTHASE"/>
    <property type="match status" value="1"/>
</dbReference>
<evidence type="ECO:0000256" key="3">
    <source>
        <dbReference type="ARBA" id="ARBA00022676"/>
    </source>
</evidence>
<accession>A0A7C3EDE7</accession>
<keyword evidence="3 7" id="KW-0328">Glycosyltransferase</keyword>
<keyword evidence="5" id="KW-0460">Magnesium</keyword>
<dbReference type="EC" id="2.4.1.266" evidence="7"/>
<dbReference type="SUPFAM" id="SSF53448">
    <property type="entry name" value="Nucleotide-diphospho-sugar transferases"/>
    <property type="match status" value="1"/>
</dbReference>
<dbReference type="AlphaFoldDB" id="A0A7C3EDE7"/>
<evidence type="ECO:0000259" key="6">
    <source>
        <dbReference type="Pfam" id="PF00535"/>
    </source>
</evidence>
<dbReference type="InterPro" id="IPR050256">
    <property type="entry name" value="Glycosyltransferase_2"/>
</dbReference>
<comment type="similarity">
    <text evidence="2">Belongs to the glycosyltransferase 2 family.</text>
</comment>
<dbReference type="GO" id="GO:0016757">
    <property type="term" value="F:glycosyltransferase activity"/>
    <property type="evidence" value="ECO:0007669"/>
    <property type="project" value="UniProtKB-KW"/>
</dbReference>
<evidence type="ECO:0000256" key="4">
    <source>
        <dbReference type="ARBA" id="ARBA00022679"/>
    </source>
</evidence>
<dbReference type="InterPro" id="IPR029044">
    <property type="entry name" value="Nucleotide-diphossugar_trans"/>
</dbReference>
<dbReference type="Gene3D" id="3.90.550.10">
    <property type="entry name" value="Spore Coat Polysaccharide Biosynthesis Protein SpsA, Chain A"/>
    <property type="match status" value="1"/>
</dbReference>
<name>A0A7C3EDE7_9SPIR</name>
<reference evidence="7" key="1">
    <citation type="journal article" date="2020" name="mSystems">
        <title>Genome- and Community-Level Interaction Insights into Carbon Utilization and Element Cycling Functions of Hydrothermarchaeota in Hydrothermal Sediment.</title>
        <authorList>
            <person name="Zhou Z."/>
            <person name="Liu Y."/>
            <person name="Xu W."/>
            <person name="Pan J."/>
            <person name="Luo Z.H."/>
            <person name="Li M."/>
        </authorList>
    </citation>
    <scope>NUCLEOTIDE SEQUENCE [LARGE SCALE GENOMIC DNA]</scope>
    <source>
        <strain evidence="7">SpSt-503</strain>
    </source>
</reference>
<gene>
    <name evidence="7" type="ORF">ENS59_10130</name>
</gene>
<evidence type="ECO:0000313" key="7">
    <source>
        <dbReference type="EMBL" id="HFH29850.1"/>
    </source>
</evidence>
<dbReference type="InterPro" id="IPR001173">
    <property type="entry name" value="Glyco_trans_2-like"/>
</dbReference>
<dbReference type="PANTHER" id="PTHR48090">
    <property type="entry name" value="UNDECAPRENYL-PHOSPHATE 4-DEOXY-4-FORMAMIDO-L-ARABINOSE TRANSFERASE-RELATED"/>
    <property type="match status" value="1"/>
</dbReference>
<sequence>MLHNDSILSRTWHHSHFADIEGLVALKEKKGLTISLAFPTLNEEATIGKEILVIRTELMDRYPLLDEIVVIDSSSQDKTRTIAERYGAKVYQSKNILPAYGTYRGKGENLWKSLYVLQGDIVVWVDADIANISPKFVYALVGPLLEDDSIGYVKAFYERPIRSSGGLMPSGGGRVTEILVRPLFSLFYPELAALIQPLSGEYAGRRSLLETLPFSVGYGVELGHLLDIYHQFGIESLAQVDLDIRIHRNQTTQALGKMAYGILNTFFKRASQYGDAQLLKALGPYHISLENQGDVHRIIETDIPAIERPAMVSIPEYRERFSASPAPDSSDTPPRP</sequence>
<comment type="cofactor">
    <cofactor evidence="1">
        <name>Mg(2+)</name>
        <dbReference type="ChEBI" id="CHEBI:18420"/>
    </cofactor>
</comment>
<keyword evidence="4 7" id="KW-0808">Transferase</keyword>